<dbReference type="EMBL" id="CP006852">
    <property type="protein sequence ID" value="AHC34879.1"/>
    <property type="molecule type" value="Genomic_DNA"/>
</dbReference>
<name>A0ACA7P4Y5_9PSED</name>
<proteinExistence type="predicted"/>
<sequence length="36" mass="4240">MFVVHFLLLFLGWRRLGPLGLANKEWKQPTLLVNCE</sequence>
<dbReference type="Proteomes" id="UP000018725">
    <property type="component" value="Chromosome"/>
</dbReference>
<reference evidence="1 2" key="1">
    <citation type="journal article" date="2014" name="Genome Announc.">
        <title>Complete Genome Sequence of Pseudomonas sp. Strain TKP, Isolated from a gamma-Hexachlorocyclohexane-Degrading Mixed Culture.</title>
        <authorList>
            <person name="Ohtsubo Y."/>
            <person name="Kishida K."/>
            <person name="Sato T."/>
            <person name="Tabata M."/>
            <person name="Kawasumi T."/>
            <person name="Ogura Y."/>
            <person name="Hayashi T."/>
            <person name="Tsuda M."/>
            <person name="Nagata Y."/>
        </authorList>
    </citation>
    <scope>NUCLEOTIDE SEQUENCE [LARGE SCALE GENOMIC DNA]</scope>
    <source>
        <strain evidence="1 2">TKP</strain>
    </source>
</reference>
<protein>
    <submittedName>
        <fullName evidence="1">Uncharacterized protein</fullName>
    </submittedName>
</protein>
<gene>
    <name evidence="1" type="ORF">U771_11755</name>
</gene>
<keyword evidence="2" id="KW-1185">Reference proteome</keyword>
<evidence type="ECO:0000313" key="1">
    <source>
        <dbReference type="EMBL" id="AHC34879.1"/>
    </source>
</evidence>
<evidence type="ECO:0000313" key="2">
    <source>
        <dbReference type="Proteomes" id="UP000018725"/>
    </source>
</evidence>
<accession>A0ACA7P4Y5</accession>
<organism evidence="1 2">
    <name type="scientific">Pseudomonas gorinensis</name>
    <dbReference type="NCBI Taxonomy" id="3240790"/>
    <lineage>
        <taxon>Bacteria</taxon>
        <taxon>Pseudomonadati</taxon>
        <taxon>Pseudomonadota</taxon>
        <taxon>Gammaproteobacteria</taxon>
        <taxon>Pseudomonadales</taxon>
        <taxon>Pseudomonadaceae</taxon>
        <taxon>Pseudomonas</taxon>
    </lineage>
</organism>